<keyword evidence="2" id="KW-1185">Reference proteome</keyword>
<dbReference type="Proteomes" id="UP000242180">
    <property type="component" value="Unassembled WGS sequence"/>
</dbReference>
<evidence type="ECO:0000313" key="1">
    <source>
        <dbReference type="EMBL" id="ORY95210.1"/>
    </source>
</evidence>
<dbReference type="OrthoDB" id="2290280at2759"/>
<name>A0A1X2H978_SYNRA</name>
<gene>
    <name evidence="1" type="ORF">BCR43DRAFT_548839</name>
</gene>
<dbReference type="STRING" id="13706.A0A1X2H978"/>
<evidence type="ECO:0008006" key="3">
    <source>
        <dbReference type="Google" id="ProtNLM"/>
    </source>
</evidence>
<dbReference type="OMA" id="CEDRYST"/>
<proteinExistence type="predicted"/>
<dbReference type="AlphaFoldDB" id="A0A1X2H978"/>
<dbReference type="InParanoid" id="A0A1X2H978"/>
<organism evidence="1 2">
    <name type="scientific">Syncephalastrum racemosum</name>
    <name type="common">Filamentous fungus</name>
    <dbReference type="NCBI Taxonomy" id="13706"/>
    <lineage>
        <taxon>Eukaryota</taxon>
        <taxon>Fungi</taxon>
        <taxon>Fungi incertae sedis</taxon>
        <taxon>Mucoromycota</taxon>
        <taxon>Mucoromycotina</taxon>
        <taxon>Mucoromycetes</taxon>
        <taxon>Mucorales</taxon>
        <taxon>Syncephalastraceae</taxon>
        <taxon>Syncephalastrum</taxon>
    </lineage>
</organism>
<reference evidence="1 2" key="1">
    <citation type="submission" date="2016-07" db="EMBL/GenBank/DDBJ databases">
        <title>Pervasive Adenine N6-methylation of Active Genes in Fungi.</title>
        <authorList>
            <consortium name="DOE Joint Genome Institute"/>
            <person name="Mondo S.J."/>
            <person name="Dannebaum R.O."/>
            <person name="Kuo R.C."/>
            <person name="Labutti K."/>
            <person name="Haridas S."/>
            <person name="Kuo A."/>
            <person name="Salamov A."/>
            <person name="Ahrendt S.R."/>
            <person name="Lipzen A."/>
            <person name="Sullivan W."/>
            <person name="Andreopoulos W.B."/>
            <person name="Clum A."/>
            <person name="Lindquist E."/>
            <person name="Daum C."/>
            <person name="Ramamoorthy G.K."/>
            <person name="Gryganskyi A."/>
            <person name="Culley D."/>
            <person name="Magnuson J.K."/>
            <person name="James T.Y."/>
            <person name="O'Malley M.A."/>
            <person name="Stajich J.E."/>
            <person name="Spatafora J.W."/>
            <person name="Visel A."/>
            <person name="Grigoriev I.V."/>
        </authorList>
    </citation>
    <scope>NUCLEOTIDE SEQUENCE [LARGE SCALE GENOMIC DNA]</scope>
    <source>
        <strain evidence="1 2">NRRL 2496</strain>
    </source>
</reference>
<accession>A0A1X2H978</accession>
<protein>
    <recommendedName>
        <fullName evidence="3">Reverse transcriptase domain-containing protein</fullName>
    </recommendedName>
</protein>
<dbReference type="PANTHER" id="PTHR19446">
    <property type="entry name" value="REVERSE TRANSCRIPTASES"/>
    <property type="match status" value="1"/>
</dbReference>
<evidence type="ECO:0000313" key="2">
    <source>
        <dbReference type="Proteomes" id="UP000242180"/>
    </source>
</evidence>
<comment type="caution">
    <text evidence="1">The sequence shown here is derived from an EMBL/GenBank/DDBJ whole genome shotgun (WGS) entry which is preliminary data.</text>
</comment>
<sequence>MQNFGRNRSNWRKTQLKALMSKRNKILRARHPPAILGMVLPRLERQIAALQQELVDIDALRAGQRRQEQGETSAGYLKRTIQARQAKRQMGSIRHPTTDVLCSTPDTLQSACCTYYQNLYTAEPVDETAIASLLANIPASTSLPDNIRMPMTAPFTLEELQLGAKRAPQHSSPGLDGLPYSIWYLVLQHPEYQALALQVFNEAFSDALFPASWLNTCITLLPKKRGPYSAQ</sequence>
<dbReference type="EMBL" id="MCGN01000006">
    <property type="protein sequence ID" value="ORY95210.1"/>
    <property type="molecule type" value="Genomic_DNA"/>
</dbReference>